<evidence type="ECO:0000256" key="22">
    <source>
        <dbReference type="ARBA" id="ARBA00048537"/>
    </source>
</evidence>
<dbReference type="Pfam" id="PF16690">
    <property type="entry name" value="MMACHC"/>
    <property type="match status" value="1"/>
</dbReference>
<evidence type="ECO:0000256" key="17">
    <source>
        <dbReference type="ARBA" id="ARBA00031313"/>
    </source>
</evidence>
<dbReference type="Proteomes" id="UP000824782">
    <property type="component" value="Unassembled WGS sequence"/>
</dbReference>
<keyword evidence="12" id="KW-0274">FAD</keyword>
<comment type="catalytic activity">
    <reaction evidence="22">
        <text>apo-[alkylcobalamin reductase] + adenosylcob(III)alamin + glutathione = S-adenosylglutathione + cob(I)alamin-[alkylcobalamin reductase] + H(+)</text>
        <dbReference type="Rhea" id="RHEA:63136"/>
        <dbReference type="Rhea" id="RHEA-COMP:14730"/>
        <dbReference type="Rhea" id="RHEA-COMP:14731"/>
        <dbReference type="ChEBI" id="CHEBI:15378"/>
        <dbReference type="ChEBI" id="CHEBI:18408"/>
        <dbReference type="ChEBI" id="CHEBI:57925"/>
        <dbReference type="ChEBI" id="CHEBI:60488"/>
        <dbReference type="ChEBI" id="CHEBI:83228"/>
        <dbReference type="ChEBI" id="CHEBI:146184"/>
        <dbReference type="EC" id="2.5.1.151"/>
    </reaction>
    <physiologicalReaction direction="left-to-right" evidence="22">
        <dbReference type="Rhea" id="RHEA:63137"/>
    </physiologicalReaction>
</comment>
<dbReference type="InterPro" id="IPR032037">
    <property type="entry name" value="MMACHC"/>
</dbReference>
<keyword evidence="11" id="KW-0288">FMN</keyword>
<evidence type="ECO:0000256" key="4">
    <source>
        <dbReference type="ARBA" id="ARBA00007762"/>
    </source>
</evidence>
<comment type="cofactor">
    <cofactor evidence="2">
        <name>FAD</name>
        <dbReference type="ChEBI" id="CHEBI:57692"/>
    </cofactor>
</comment>
<keyword evidence="8" id="KW-0963">Cytoplasm</keyword>
<dbReference type="EC" id="1.16.1.6" evidence="6"/>
<keyword evidence="9" id="KW-0846">Cobalamin</keyword>
<sequence>MGSHVQILEGLQGALQPQGFEVYLFQVGWYNDILEPSFHLSYPPDTLAFVVLSAPSMFEKSFKPFLAQHKLHNLRDPIDQCVAHHMGLVKERFPQRKIDIIYDYELHPNRRPKVLMQTAAHVSGAAYYYQRKDVEQDPWGQRMFGVCVHPKYGGWFAIRAVLVFSEVQIPRLEQTPPIDCVPAQEDRIRLLENFNFNWRDGKYREVVAVEERYSVEQTLYFSTPPAERRKLLDLWGQPGGAVEQLSHECGGGASR</sequence>
<evidence type="ECO:0000313" key="24">
    <source>
        <dbReference type="EMBL" id="KAG8555082.1"/>
    </source>
</evidence>
<evidence type="ECO:0000256" key="2">
    <source>
        <dbReference type="ARBA" id="ARBA00001974"/>
    </source>
</evidence>
<evidence type="ECO:0000256" key="18">
    <source>
        <dbReference type="ARBA" id="ARBA00031815"/>
    </source>
</evidence>
<protein>
    <recommendedName>
        <fullName evidence="7">Cyanocobalamin reductase / alkylcobalamin dealkylase</fullName>
        <ecNumber evidence="6">1.16.1.6</ecNumber>
        <ecNumber evidence="5">2.5.1.151</ecNumber>
    </recommendedName>
    <alternativeName>
        <fullName evidence="19">Alkylcobalamin:glutathione S-alkyltransferase</fullName>
    </alternativeName>
    <alternativeName>
        <fullName evidence="18">CblC</fullName>
    </alternativeName>
    <alternativeName>
        <fullName evidence="17">Cyanocobalamin reductase (cyanide-eliminating)</fullName>
    </alternativeName>
    <alternativeName>
        <fullName evidence="16">Methylmalonic aciduria and homocystinuria type C protein</fullName>
    </alternativeName>
</protein>
<keyword evidence="15" id="KW-0170">Cobalt</keyword>
<evidence type="ECO:0000313" key="25">
    <source>
        <dbReference type="Proteomes" id="UP000824782"/>
    </source>
</evidence>
<accession>A0AAV7A1G6</accession>
<evidence type="ECO:0000256" key="6">
    <source>
        <dbReference type="ARBA" id="ARBA00012666"/>
    </source>
</evidence>
<dbReference type="PANTHER" id="PTHR31457">
    <property type="entry name" value="METHYLMALONIC ACIDURIA AND HOMOCYSTINURIA TYPE C PROTEIN"/>
    <property type="match status" value="1"/>
</dbReference>
<evidence type="ECO:0000256" key="13">
    <source>
        <dbReference type="ARBA" id="ARBA00022857"/>
    </source>
</evidence>
<evidence type="ECO:0000256" key="3">
    <source>
        <dbReference type="ARBA" id="ARBA00004496"/>
    </source>
</evidence>
<comment type="catalytic activity">
    <reaction evidence="23">
        <text>apo-[alkylcobalamin reductase] + an R-cob(III)alamin + glutathione = cob(I)alamin-[alkylcobalamin reductase] + an S-substituted glutathione + H(+)</text>
        <dbReference type="Rhea" id="RHEA:40719"/>
        <dbReference type="Rhea" id="RHEA-COMP:14730"/>
        <dbReference type="Rhea" id="RHEA-COMP:14731"/>
        <dbReference type="ChEBI" id="CHEBI:15378"/>
        <dbReference type="ChEBI" id="CHEBI:57925"/>
        <dbReference type="ChEBI" id="CHEBI:60488"/>
        <dbReference type="ChEBI" id="CHEBI:83228"/>
        <dbReference type="ChEBI" id="CHEBI:90779"/>
        <dbReference type="ChEBI" id="CHEBI:140785"/>
        <dbReference type="EC" id="2.5.1.151"/>
    </reaction>
    <physiologicalReaction direction="left-to-right" evidence="23">
        <dbReference type="Rhea" id="RHEA:40720"/>
    </physiologicalReaction>
</comment>
<evidence type="ECO:0000256" key="9">
    <source>
        <dbReference type="ARBA" id="ARBA00022628"/>
    </source>
</evidence>
<dbReference type="AlphaFoldDB" id="A0AAV7A1G6"/>
<dbReference type="EMBL" id="WNYA01000009">
    <property type="protein sequence ID" value="KAG8555082.1"/>
    <property type="molecule type" value="Genomic_DNA"/>
</dbReference>
<evidence type="ECO:0000256" key="14">
    <source>
        <dbReference type="ARBA" id="ARBA00023002"/>
    </source>
</evidence>
<keyword evidence="10" id="KW-0285">Flavoprotein</keyword>
<evidence type="ECO:0000256" key="19">
    <source>
        <dbReference type="ARBA" id="ARBA00032650"/>
    </source>
</evidence>
<evidence type="ECO:0000256" key="16">
    <source>
        <dbReference type="ARBA" id="ARBA00031056"/>
    </source>
</evidence>
<evidence type="ECO:0000256" key="23">
    <source>
        <dbReference type="ARBA" id="ARBA00049505"/>
    </source>
</evidence>
<dbReference type="GO" id="GO:0033787">
    <property type="term" value="F:cyanocobalamin reductase (cyanide-eliminating) (NADP+) activity"/>
    <property type="evidence" value="ECO:0007669"/>
    <property type="project" value="UniProtKB-EC"/>
</dbReference>
<dbReference type="GO" id="GO:0005737">
    <property type="term" value="C:cytoplasm"/>
    <property type="evidence" value="ECO:0007669"/>
    <property type="project" value="UniProtKB-SubCell"/>
</dbReference>
<name>A0AAV7A1G6_ENGPU</name>
<evidence type="ECO:0000256" key="12">
    <source>
        <dbReference type="ARBA" id="ARBA00022827"/>
    </source>
</evidence>
<comment type="caution">
    <text evidence="24">The sequence shown here is derived from an EMBL/GenBank/DDBJ whole genome shotgun (WGS) entry which is preliminary data.</text>
</comment>
<comment type="cofactor">
    <cofactor evidence="1">
        <name>FMN</name>
        <dbReference type="ChEBI" id="CHEBI:58210"/>
    </cofactor>
</comment>
<dbReference type="GO" id="GO:0071949">
    <property type="term" value="F:FAD binding"/>
    <property type="evidence" value="ECO:0007669"/>
    <property type="project" value="TreeGrafter"/>
</dbReference>
<organism evidence="24 25">
    <name type="scientific">Engystomops pustulosus</name>
    <name type="common">Tungara frog</name>
    <name type="synonym">Physalaemus pustulosus</name>
    <dbReference type="NCBI Taxonomy" id="76066"/>
    <lineage>
        <taxon>Eukaryota</taxon>
        <taxon>Metazoa</taxon>
        <taxon>Chordata</taxon>
        <taxon>Craniata</taxon>
        <taxon>Vertebrata</taxon>
        <taxon>Euteleostomi</taxon>
        <taxon>Amphibia</taxon>
        <taxon>Batrachia</taxon>
        <taxon>Anura</taxon>
        <taxon>Neobatrachia</taxon>
        <taxon>Hyloidea</taxon>
        <taxon>Leptodactylidae</taxon>
        <taxon>Leiuperinae</taxon>
        <taxon>Engystomops</taxon>
    </lineage>
</organism>
<gene>
    <name evidence="24" type="ORF">GDO81_017577</name>
</gene>
<dbReference type="PANTHER" id="PTHR31457:SF2">
    <property type="entry name" value="CYANOCOBALAMIN REDUCTASE _ ALKYLCOBALAMIN DEALKYLASE"/>
    <property type="match status" value="1"/>
</dbReference>
<keyword evidence="13" id="KW-0521">NADP</keyword>
<dbReference type="GO" id="GO:0031419">
    <property type="term" value="F:cobalamin binding"/>
    <property type="evidence" value="ECO:0007669"/>
    <property type="project" value="UniProtKB-KW"/>
</dbReference>
<evidence type="ECO:0000256" key="15">
    <source>
        <dbReference type="ARBA" id="ARBA00023285"/>
    </source>
</evidence>
<comment type="catalytic activity">
    <reaction evidence="21">
        <text>2 cob(II)alamin-[cyanocobalamin reductase] + 2 hydrogen cyanide + NADP(+) = 2 cyanocob(III)alamin + 2 apo-[cyanocobalamin reductase] + NADPH + H(+)</text>
        <dbReference type="Rhea" id="RHEA:16113"/>
        <dbReference type="Rhea" id="RHEA-COMP:14717"/>
        <dbReference type="Rhea" id="RHEA-COMP:14718"/>
        <dbReference type="ChEBI" id="CHEBI:15378"/>
        <dbReference type="ChEBI" id="CHEBI:16304"/>
        <dbReference type="ChEBI" id="CHEBI:17439"/>
        <dbReference type="ChEBI" id="CHEBI:18407"/>
        <dbReference type="ChEBI" id="CHEBI:57783"/>
        <dbReference type="ChEBI" id="CHEBI:58349"/>
        <dbReference type="ChEBI" id="CHEBI:83228"/>
        <dbReference type="EC" id="1.16.1.6"/>
    </reaction>
    <physiologicalReaction direction="right-to-left" evidence="21">
        <dbReference type="Rhea" id="RHEA:16115"/>
    </physiologicalReaction>
</comment>
<evidence type="ECO:0000256" key="1">
    <source>
        <dbReference type="ARBA" id="ARBA00001917"/>
    </source>
</evidence>
<keyword evidence="14" id="KW-0560">Oxidoreductase</keyword>
<evidence type="ECO:0000256" key="5">
    <source>
        <dbReference type="ARBA" id="ARBA00012308"/>
    </source>
</evidence>
<evidence type="ECO:0000256" key="21">
    <source>
        <dbReference type="ARBA" id="ARBA00047958"/>
    </source>
</evidence>
<evidence type="ECO:0000256" key="7">
    <source>
        <dbReference type="ARBA" id="ARBA00014027"/>
    </source>
</evidence>
<comment type="catalytic activity">
    <reaction evidence="20">
        <text>apo-[alkylcobalamin reductase] + methylcob(III)alamin + glutathione = S-methyl glutathione + cob(I)alamin-[alkylcobalamin reductase] + H(+)</text>
        <dbReference type="Rhea" id="RHEA:63132"/>
        <dbReference type="Rhea" id="RHEA-COMP:14730"/>
        <dbReference type="Rhea" id="RHEA-COMP:14731"/>
        <dbReference type="ChEBI" id="CHEBI:15378"/>
        <dbReference type="ChEBI" id="CHEBI:28115"/>
        <dbReference type="ChEBI" id="CHEBI:57925"/>
        <dbReference type="ChEBI" id="CHEBI:60488"/>
        <dbReference type="ChEBI" id="CHEBI:83228"/>
        <dbReference type="ChEBI" id="CHEBI:141467"/>
        <dbReference type="EC" id="2.5.1.151"/>
    </reaction>
    <physiologicalReaction direction="left-to-right" evidence="20">
        <dbReference type="Rhea" id="RHEA:63133"/>
    </physiologicalReaction>
</comment>
<dbReference type="GO" id="GO:0009235">
    <property type="term" value="P:cobalamin metabolic process"/>
    <property type="evidence" value="ECO:0007669"/>
    <property type="project" value="TreeGrafter"/>
</dbReference>
<evidence type="ECO:0000256" key="11">
    <source>
        <dbReference type="ARBA" id="ARBA00022643"/>
    </source>
</evidence>
<comment type="subcellular location">
    <subcellularLocation>
        <location evidence="3">Cytoplasm</location>
    </subcellularLocation>
</comment>
<dbReference type="GO" id="GO:0032451">
    <property type="term" value="F:demethylase activity"/>
    <property type="evidence" value="ECO:0007669"/>
    <property type="project" value="TreeGrafter"/>
</dbReference>
<evidence type="ECO:0000256" key="8">
    <source>
        <dbReference type="ARBA" id="ARBA00022490"/>
    </source>
</evidence>
<evidence type="ECO:0000256" key="10">
    <source>
        <dbReference type="ARBA" id="ARBA00022630"/>
    </source>
</evidence>
<evidence type="ECO:0000256" key="20">
    <source>
        <dbReference type="ARBA" id="ARBA00047294"/>
    </source>
</evidence>
<proteinExistence type="inferred from homology"/>
<reference evidence="24" key="1">
    <citation type="thesis" date="2020" institute="ProQuest LLC" country="789 East Eisenhower Parkway, Ann Arbor, MI, USA">
        <title>Comparative Genomics and Chromosome Evolution.</title>
        <authorList>
            <person name="Mudd A.B."/>
        </authorList>
    </citation>
    <scope>NUCLEOTIDE SEQUENCE</scope>
    <source>
        <strain evidence="24">237g6f4</strain>
        <tissue evidence="24">Blood</tissue>
    </source>
</reference>
<dbReference type="CDD" id="cd12959">
    <property type="entry name" value="MMACHC-like"/>
    <property type="match status" value="1"/>
</dbReference>
<comment type="similarity">
    <text evidence="4">Belongs to the MMACHC family.</text>
</comment>
<keyword evidence="25" id="KW-1185">Reference proteome</keyword>
<dbReference type="EC" id="2.5.1.151" evidence="5"/>